<dbReference type="EMBL" id="HACG01004411">
    <property type="protein sequence ID" value="CEK51276.1"/>
    <property type="molecule type" value="Transcribed_RNA"/>
</dbReference>
<name>A0A0B6Y608_9EUPU</name>
<dbReference type="AlphaFoldDB" id="A0A0B6Y608"/>
<organism evidence="1">
    <name type="scientific">Arion vulgaris</name>
    <dbReference type="NCBI Taxonomy" id="1028688"/>
    <lineage>
        <taxon>Eukaryota</taxon>
        <taxon>Metazoa</taxon>
        <taxon>Spiralia</taxon>
        <taxon>Lophotrochozoa</taxon>
        <taxon>Mollusca</taxon>
        <taxon>Gastropoda</taxon>
        <taxon>Heterobranchia</taxon>
        <taxon>Euthyneura</taxon>
        <taxon>Panpulmonata</taxon>
        <taxon>Eupulmonata</taxon>
        <taxon>Stylommatophora</taxon>
        <taxon>Helicina</taxon>
        <taxon>Arionoidea</taxon>
        <taxon>Arionidae</taxon>
        <taxon>Arion</taxon>
    </lineage>
</organism>
<gene>
    <name evidence="1" type="primary">ORF13008</name>
</gene>
<reference evidence="1" key="1">
    <citation type="submission" date="2014-12" db="EMBL/GenBank/DDBJ databases">
        <title>Insight into the proteome of Arion vulgaris.</title>
        <authorList>
            <person name="Aradska J."/>
            <person name="Bulat T."/>
            <person name="Smidak R."/>
            <person name="Sarate P."/>
            <person name="Gangsoo J."/>
            <person name="Sialana F."/>
            <person name="Bilban M."/>
            <person name="Lubec G."/>
        </authorList>
    </citation>
    <scope>NUCLEOTIDE SEQUENCE</scope>
    <source>
        <tissue evidence="1">Skin</tissue>
    </source>
</reference>
<sequence length="54" mass="6173">SIWRIQIRRMGTLSEDTTMDNRLAGIATISEGTAMDRNYITHQLCSHCIQKPTH</sequence>
<evidence type="ECO:0000313" key="1">
    <source>
        <dbReference type="EMBL" id="CEK51276.1"/>
    </source>
</evidence>
<protein>
    <submittedName>
        <fullName evidence="1">Uncharacterized protein</fullName>
    </submittedName>
</protein>
<feature type="non-terminal residue" evidence="1">
    <location>
        <position position="1"/>
    </location>
</feature>
<proteinExistence type="predicted"/>
<accession>A0A0B6Y608</accession>